<organism evidence="3 4">
    <name type="scientific">Cyclotella cryptica</name>
    <dbReference type="NCBI Taxonomy" id="29204"/>
    <lineage>
        <taxon>Eukaryota</taxon>
        <taxon>Sar</taxon>
        <taxon>Stramenopiles</taxon>
        <taxon>Ochrophyta</taxon>
        <taxon>Bacillariophyta</taxon>
        <taxon>Coscinodiscophyceae</taxon>
        <taxon>Thalassiosirophycidae</taxon>
        <taxon>Stephanodiscales</taxon>
        <taxon>Stephanodiscaceae</taxon>
        <taxon>Cyclotella</taxon>
    </lineage>
</organism>
<dbReference type="CDD" id="cd06093">
    <property type="entry name" value="PX_domain"/>
    <property type="match status" value="1"/>
</dbReference>
<dbReference type="EMBL" id="JABMIG020000073">
    <property type="protein sequence ID" value="KAL3795246.1"/>
    <property type="molecule type" value="Genomic_DNA"/>
</dbReference>
<dbReference type="InterPro" id="IPR001683">
    <property type="entry name" value="PX_dom"/>
</dbReference>
<dbReference type="Proteomes" id="UP001516023">
    <property type="component" value="Unassembled WGS sequence"/>
</dbReference>
<keyword evidence="4" id="KW-1185">Reference proteome</keyword>
<dbReference type="Pfam" id="PF00787">
    <property type="entry name" value="PX"/>
    <property type="match status" value="1"/>
</dbReference>
<evidence type="ECO:0000259" key="2">
    <source>
        <dbReference type="Pfam" id="PF00787"/>
    </source>
</evidence>
<evidence type="ECO:0000313" key="3">
    <source>
        <dbReference type="EMBL" id="KAL3795246.1"/>
    </source>
</evidence>
<name>A0ABD3Q6P4_9STRA</name>
<feature type="compositionally biased region" description="Polar residues" evidence="1">
    <location>
        <begin position="529"/>
        <end position="542"/>
    </location>
</feature>
<proteinExistence type="predicted"/>
<reference evidence="3 4" key="1">
    <citation type="journal article" date="2020" name="G3 (Bethesda)">
        <title>Improved Reference Genome for Cyclotella cryptica CCMP332, a Model for Cell Wall Morphogenesis, Salinity Adaptation, and Lipid Production in Diatoms (Bacillariophyta).</title>
        <authorList>
            <person name="Roberts W.R."/>
            <person name="Downey K.M."/>
            <person name="Ruck E.C."/>
            <person name="Traller J.C."/>
            <person name="Alverson A.J."/>
        </authorList>
    </citation>
    <scope>NUCLEOTIDE SEQUENCE [LARGE SCALE GENOMIC DNA]</scope>
    <source>
        <strain evidence="3 4">CCMP332</strain>
    </source>
</reference>
<feature type="region of interest" description="Disordered" evidence="1">
    <location>
        <begin position="583"/>
        <end position="618"/>
    </location>
</feature>
<evidence type="ECO:0000256" key="1">
    <source>
        <dbReference type="SAM" id="MobiDB-lite"/>
    </source>
</evidence>
<feature type="domain" description="PX" evidence="2">
    <location>
        <begin position="487"/>
        <end position="533"/>
    </location>
</feature>
<evidence type="ECO:0000313" key="4">
    <source>
        <dbReference type="Proteomes" id="UP001516023"/>
    </source>
</evidence>
<dbReference type="Gene3D" id="3.30.1520.10">
    <property type="entry name" value="Phox-like domain"/>
    <property type="match status" value="1"/>
</dbReference>
<gene>
    <name evidence="3" type="ORF">HJC23_008331</name>
</gene>
<dbReference type="InterPro" id="IPR036871">
    <property type="entry name" value="PX_dom_sf"/>
</dbReference>
<accession>A0ABD3Q6P4</accession>
<dbReference type="SUPFAM" id="SSF64268">
    <property type="entry name" value="PX domain"/>
    <property type="match status" value="1"/>
</dbReference>
<comment type="caution">
    <text evidence="3">The sequence shown here is derived from an EMBL/GenBank/DDBJ whole genome shotgun (WGS) entry which is preliminary data.</text>
</comment>
<feature type="region of interest" description="Disordered" evidence="1">
    <location>
        <begin position="527"/>
        <end position="551"/>
    </location>
</feature>
<sequence>MSSSSHSVVSAENELEDECYHELPFDFIIQDDDLEQNQVENNVDVGVDVDENDGIDLKDLPTSSWPTEDGELASSFQLNCNASNITAGIDQHSNSGDPYRDLSVVNQNSYSEPSCPPPVNCWSTTQRQPTSPPLFTTITTCADISNSIFIPHKSSLKRIITPHNDNYEASADHNKHDPLASPIYSITVNLEATNRNHDTPTSHLQATTRDTTAASSILTQQQYQILFSRAQYEQCSKLFTLLDIESASSIGPECVKDFVWRHCPVIRRRDAALFALSVSDVADGGHSGEDEEERQGRYSPTFDEIWNVVVQSDPRYRTQQQQQQDSTILAPRLGIEGWIVFTRLLSLVSHYESQRRFASRHLQQMMRHKHNNGSSPRVNANEVVVVVDNPPAGPPVAVTVSGLMEVEREIGKEDGSCILVEGWPYGTLPFIELDLDHVWIAKFHDTMRRDGVMKTRKVMIQPFSHSLEGDFILRYSSCVSPVGLEANKPIVVRRSYSDFYWLNDMLRIQKRPGHGHLCGRILPPFPQRHGSSMTSRSGSGQYRTHRPKDVSERAVAVAKSSVGMITSVAKSLWGNYIAPTATLGMTPSSPTKKKRENKAKSSSSSGAYNSWPGVPLRKEDMPSDVAEKMGRYLNYLLENEALSASFPLNAVLTASQSGLECAKQILQDHVKQKKRRRTNQSLSTAIGNTSSAYAILSTLLAKNASSYFNTSDGDDAPWIRTAARAAMSLQFHGILETAGHESTSAKIQHASLPKFGVSSSNWDDDESDNAPGAQKLNHEERQSVEGDFEAGVISIESELLSAEGIGGYDLLPSPGPSEEHHVLNATNVRSVSGESRSRYVYGTSSASQKSPTIIYESHTADAVTLGTVKVDSDIDKLKGIIESVDRILKRLHHSSTVIEATQSTRNALQIDLLKDIDSFGDSRGGVISQRSLVNGVGALGNSYVSLEKGSRIISDDLGWQSSLARAAVGATDEVRDAVVASRTATRAKAASYTAAAKAKKAYECLTSSCSQDEINAAQSEAAASQSHAIHATVVEYESNVAKKRAAISLAQDVKCWNTYRKRELLQSCLEYARSQRDACGKAADAWESLRDGLIDSSTLSFTPEELVNILPEHTPIVHEEDILTSSATEVCRVLHESHTSIANEVVPTSSLLDSNREQILELENFPDEFLKKEDIESASESMQASSSGASLPEAFVDVTELTASAFELDESADNVYFLRPPDLFEVDNDHFAPQQDVLSAAESSAQSIDEATGTSAYQQYDLGIESELNERPFDEQYNTSVGVENMTMSMQSLIDGLMAWGGVEEPMNDMGYQADVMERGPIT</sequence>
<feature type="region of interest" description="Disordered" evidence="1">
    <location>
        <begin position="756"/>
        <end position="783"/>
    </location>
</feature>
<protein>
    <recommendedName>
        <fullName evidence="2">PX domain-containing protein</fullName>
    </recommendedName>
</protein>